<feature type="domain" description="Spore protein YkvP/CgeB glycosyl transferase-like" evidence="2">
    <location>
        <begin position="699"/>
        <end position="858"/>
    </location>
</feature>
<dbReference type="RefSeq" id="WP_332867050.1">
    <property type="nucleotide sequence ID" value="NZ_JBAFSM010000052.1"/>
</dbReference>
<name>A0AAW9QYT2_9CHRO</name>
<dbReference type="Gene3D" id="3.40.50.2000">
    <property type="entry name" value="Glycogen Phosphorylase B"/>
    <property type="match status" value="1"/>
</dbReference>
<dbReference type="PANTHER" id="PTHR23159">
    <property type="entry name" value="CENTROSOMAL PROTEIN 2"/>
    <property type="match status" value="1"/>
</dbReference>
<dbReference type="GO" id="GO:0032259">
    <property type="term" value="P:methylation"/>
    <property type="evidence" value="ECO:0007669"/>
    <property type="project" value="UniProtKB-KW"/>
</dbReference>
<dbReference type="Gene3D" id="1.10.287.2610">
    <property type="match status" value="1"/>
</dbReference>
<dbReference type="SUPFAM" id="SSF57997">
    <property type="entry name" value="Tropomyosin"/>
    <property type="match status" value="1"/>
</dbReference>
<keyword evidence="3" id="KW-0489">Methyltransferase</keyword>
<proteinExistence type="predicted"/>
<organism evidence="3 4">
    <name type="scientific">Pannus brasiliensis CCIBt3594</name>
    <dbReference type="NCBI Taxonomy" id="1427578"/>
    <lineage>
        <taxon>Bacteria</taxon>
        <taxon>Bacillati</taxon>
        <taxon>Cyanobacteriota</taxon>
        <taxon>Cyanophyceae</taxon>
        <taxon>Oscillatoriophycideae</taxon>
        <taxon>Chroococcales</taxon>
        <taxon>Microcystaceae</taxon>
        <taxon>Pannus</taxon>
    </lineage>
</organism>
<dbReference type="Proteomes" id="UP001328733">
    <property type="component" value="Unassembled WGS sequence"/>
</dbReference>
<dbReference type="Pfam" id="PF13524">
    <property type="entry name" value="Glyco_trans_1_2"/>
    <property type="match status" value="1"/>
</dbReference>
<feature type="region of interest" description="Disordered" evidence="1">
    <location>
        <begin position="255"/>
        <end position="342"/>
    </location>
</feature>
<dbReference type="EC" id="2.1.1.-" evidence="3"/>
<sequence>MVVRIGDLSVEIAKIQEKIVGDIGGKCPLDKASLLAWLIARYNLRTTVEIGIYRGASFLPQLLAHSRYTGGTGYGIDPYSNEEATQKDLPPAIQETVTEFIDTLDFEQIYQDLLALIKEQEYERYSTVLKETSERAISYFAEKEIFFDFLHIDGNHDTDHVLLDVELYLPRVKKKGFIVLDDIGWSSVEPAYRLVASKCTLLFKRVEKFSSWAVFYNETDIEAESERELKTEIEGAYEEILQFQELLLKAREPVAPRQQNLSESQEQLKQTREQLSETQGQLEQTREQLSESQEQLEQTREQLSESQEQLEQTREQLSESQEQLEQTREQLSESQEQLEQTREQLKQTVGQLKQAVGQLKQAVGQLKQTRGQMERTRERLSESQEQLEQMRGQFFSAQGQLEQTREQLEQARGESLAHQTALIQARELIRAMEKSKFWQLRGQWFRLRQLLGLDDHKDVGISLAIVNKLENQFARMSFEIVDRFASLSNERIIILDDIFPHLLSAFRIAEYNTYLDKYPNAVVYSTGDSFKYLNDSRSFGEVLQEYLQYYPQFKNRVVEYDSERVLKAKLVYLVFLNNAFRFIDSIEKYNIPFVFTLYPGGGFIPDEEESDRKLFRVCSSKNFQKVIVTQKYIGDYLIDKKICKAEQVELIFGVVTSIENILPENFEKKYYKINKETFDICFVAHKYMIKGLNKGYDVFIETAKNLYRLHGDKFVFHVVGNFDETDIEVEELKENIRFYGTRTTDWFPGFYAEMDIILSPNIPLHFLLPEVKKSFIDGFPTGCCVEAGFCGTVVFCTDTVHQNIAFKNGEDIVIIDRDVDEICKSITRYYYNPYALYELSRNGQKTFQKIFKLDNQMESRLKIVSEVLSQG</sequence>
<gene>
    <name evidence="3" type="ORF">V0288_20735</name>
</gene>
<evidence type="ECO:0000313" key="3">
    <source>
        <dbReference type="EMBL" id="MEG3439567.1"/>
    </source>
</evidence>
<protein>
    <submittedName>
        <fullName evidence="3">Class I SAM-dependent methyltransferase</fullName>
        <ecNumber evidence="3">2.1.1.-</ecNumber>
    </submittedName>
</protein>
<dbReference type="InterPro" id="IPR029063">
    <property type="entry name" value="SAM-dependent_MTases_sf"/>
</dbReference>
<evidence type="ECO:0000313" key="4">
    <source>
        <dbReference type="Proteomes" id="UP001328733"/>
    </source>
</evidence>
<dbReference type="InterPro" id="IPR055259">
    <property type="entry name" value="YkvP/CgeB_Glyco_trans-like"/>
</dbReference>
<keyword evidence="3" id="KW-0808">Transferase</keyword>
<dbReference type="Pfam" id="PF13578">
    <property type="entry name" value="Methyltransf_24"/>
    <property type="match status" value="1"/>
</dbReference>
<dbReference type="EMBL" id="JBAFSM010000052">
    <property type="protein sequence ID" value="MEG3439567.1"/>
    <property type="molecule type" value="Genomic_DNA"/>
</dbReference>
<evidence type="ECO:0000259" key="2">
    <source>
        <dbReference type="Pfam" id="PF13524"/>
    </source>
</evidence>
<keyword evidence="4" id="KW-1185">Reference proteome</keyword>
<dbReference type="SUPFAM" id="SSF53756">
    <property type="entry name" value="UDP-Glycosyltransferase/glycogen phosphorylase"/>
    <property type="match status" value="1"/>
</dbReference>
<dbReference type="AlphaFoldDB" id="A0AAW9QYT2"/>
<dbReference type="Gene3D" id="3.40.50.150">
    <property type="entry name" value="Vaccinia Virus protein VP39"/>
    <property type="match status" value="1"/>
</dbReference>
<reference evidence="3 4" key="1">
    <citation type="submission" date="2024-01" db="EMBL/GenBank/DDBJ databases">
        <title>Genomic insights into the taxonomy and metabolism of the cyanobacterium Pannus brasiliensis CCIBt3594.</title>
        <authorList>
            <person name="Machado M."/>
            <person name="Botero N.B."/>
            <person name="Andreote A.P.D."/>
            <person name="Feitosa A.M.T."/>
            <person name="Popin R."/>
            <person name="Sivonen K."/>
            <person name="Fiore M.F."/>
        </authorList>
    </citation>
    <scope>NUCLEOTIDE SEQUENCE [LARGE SCALE GENOMIC DNA]</scope>
    <source>
        <strain evidence="3 4">CCIBt3594</strain>
    </source>
</reference>
<accession>A0AAW9QYT2</accession>
<dbReference type="SUPFAM" id="SSF53335">
    <property type="entry name" value="S-adenosyl-L-methionine-dependent methyltransferases"/>
    <property type="match status" value="1"/>
</dbReference>
<feature type="compositionally biased region" description="Polar residues" evidence="1">
    <location>
        <begin position="257"/>
        <end position="268"/>
    </location>
</feature>
<dbReference type="GO" id="GO:0008168">
    <property type="term" value="F:methyltransferase activity"/>
    <property type="evidence" value="ECO:0007669"/>
    <property type="project" value="UniProtKB-KW"/>
</dbReference>
<comment type="caution">
    <text evidence="3">The sequence shown here is derived from an EMBL/GenBank/DDBJ whole genome shotgun (WGS) entry which is preliminary data.</text>
</comment>
<evidence type="ECO:0000256" key="1">
    <source>
        <dbReference type="SAM" id="MobiDB-lite"/>
    </source>
</evidence>
<dbReference type="PANTHER" id="PTHR23159:SF31">
    <property type="entry name" value="CENTROSOME-ASSOCIATED PROTEIN CEP250 ISOFORM X1"/>
    <property type="match status" value="1"/>
</dbReference>